<dbReference type="Proteomes" id="UP000502533">
    <property type="component" value="Chromosome"/>
</dbReference>
<dbReference type="RefSeq" id="WP_007398062.1">
    <property type="nucleotide sequence ID" value="NZ_CALMTF010000080.1"/>
</dbReference>
<protein>
    <submittedName>
        <fullName evidence="1">PepSY domain-containing protein</fullName>
    </submittedName>
</protein>
<gene>
    <name evidence="1" type="ORF">GWK63_05960</name>
</gene>
<dbReference type="GeneID" id="85021691"/>
<dbReference type="KEGG" id="kre:GWK63_05960"/>
<reference evidence="1 2" key="1">
    <citation type="submission" date="2020-03" db="EMBL/GenBank/DDBJ databases">
        <title>Isolation of cellulose-producing strains, genome characterization and application of the synthesized cellulose films as an economical and sustainable material for piezoelectric sensor construction.</title>
        <authorList>
            <person name="Mangayil R.K."/>
        </authorList>
    </citation>
    <scope>NUCLEOTIDE SEQUENCE [LARGE SCALE GENOMIC DNA]</scope>
    <source>
        <strain evidence="1 2">ENS 9a1a</strain>
    </source>
</reference>
<evidence type="ECO:0000313" key="1">
    <source>
        <dbReference type="EMBL" id="QIP35079.1"/>
    </source>
</evidence>
<accession>A0A181C9L3</accession>
<dbReference type="AlphaFoldDB" id="A0A181C9L3"/>
<keyword evidence="2" id="KW-1185">Reference proteome</keyword>
<dbReference type="Pfam" id="PF03929">
    <property type="entry name" value="PepSY_TM"/>
    <property type="match status" value="1"/>
</dbReference>
<dbReference type="EMBL" id="CP050139">
    <property type="protein sequence ID" value="QIP35079.1"/>
    <property type="molecule type" value="Genomic_DNA"/>
</dbReference>
<organism evidence="1 2">
    <name type="scientific">Komagataeibacter rhaeticus</name>
    <dbReference type="NCBI Taxonomy" id="215221"/>
    <lineage>
        <taxon>Bacteria</taxon>
        <taxon>Pseudomonadati</taxon>
        <taxon>Pseudomonadota</taxon>
        <taxon>Alphaproteobacteria</taxon>
        <taxon>Acetobacterales</taxon>
        <taxon>Acetobacteraceae</taxon>
        <taxon>Komagataeibacter</taxon>
    </lineage>
</organism>
<proteinExistence type="predicted"/>
<evidence type="ECO:0000313" key="2">
    <source>
        <dbReference type="Proteomes" id="UP000502533"/>
    </source>
</evidence>
<dbReference type="PANTHER" id="PTHR34219:SF4">
    <property type="entry name" value="PEPSY DOMAIN-CONTAINING PROTEIN"/>
    <property type="match status" value="1"/>
</dbReference>
<dbReference type="PANTHER" id="PTHR34219">
    <property type="entry name" value="IRON-REGULATED INNER MEMBRANE PROTEIN-RELATED"/>
    <property type="match status" value="1"/>
</dbReference>
<name>A0A181C9L3_9PROT</name>
<sequence>MRETLRTRMGWLHAWTGFVGGLVMVCVFVTGSLSVFDTEITRWMQPEVRVAPGTPLTPAALDVAARMIHEGETHGIPAFLALPSPRSPTLKVLHYDGREFTGPQLDPQTGVIIPARQTAGGEFFFRFHYTLCMQGPAGILAVDIPAIGLLVAIGSGLVIHIRALLPDIVLLRLSATRLRAWLDAHLLTGVLFLPFMVMITYTGVLVHVDRLLPAIPVTSLWSQGRPVSRSTAIRPPHVAPSPVFQPLPPLAPLLAAARAPLGGREAGFILFSPDHLSIFASDASGPFLTRDHADFHLPDGALLATAATSGSIARSVQLLHGLHYARFAATGLRWLYLVSGLCATAVIASGLVLFGMKRRRDRGHTVAFRIGEGLTMTTLVGLPASLCALLWASRLLPATLPGRDGTEITVFFTVWGLCALHALTCAVTGRGLRAWRTQLAMSAVLAGGLLPLDGLTAPAALHAAPAIHAAVDGMGLGAASLALYVLSHLRDRAA</sequence>
<dbReference type="InterPro" id="IPR005625">
    <property type="entry name" value="PepSY-ass_TM"/>
</dbReference>